<protein>
    <submittedName>
        <fullName evidence="1">Uncharacterized protein</fullName>
    </submittedName>
</protein>
<comment type="caution">
    <text evidence="1">The sequence shown here is derived from an EMBL/GenBank/DDBJ whole genome shotgun (WGS) entry which is preliminary data.</text>
</comment>
<dbReference type="Proteomes" id="UP001335648">
    <property type="component" value="Unassembled WGS sequence"/>
</dbReference>
<evidence type="ECO:0000313" key="2">
    <source>
        <dbReference type="Proteomes" id="UP001335648"/>
    </source>
</evidence>
<name>A0AAN8D309_9TELE</name>
<accession>A0AAN8D309</accession>
<organism evidence="1 2">
    <name type="scientific">Champsocephalus esox</name>
    <name type="common">pike icefish</name>
    <dbReference type="NCBI Taxonomy" id="159716"/>
    <lineage>
        <taxon>Eukaryota</taxon>
        <taxon>Metazoa</taxon>
        <taxon>Chordata</taxon>
        <taxon>Craniata</taxon>
        <taxon>Vertebrata</taxon>
        <taxon>Euteleostomi</taxon>
        <taxon>Actinopterygii</taxon>
        <taxon>Neopterygii</taxon>
        <taxon>Teleostei</taxon>
        <taxon>Neoteleostei</taxon>
        <taxon>Acanthomorphata</taxon>
        <taxon>Eupercaria</taxon>
        <taxon>Perciformes</taxon>
        <taxon>Notothenioidei</taxon>
        <taxon>Channichthyidae</taxon>
        <taxon>Champsocephalus</taxon>
    </lineage>
</organism>
<proteinExistence type="predicted"/>
<dbReference type="EMBL" id="JAULUE010002046">
    <property type="protein sequence ID" value="KAK5915611.1"/>
    <property type="molecule type" value="Genomic_DNA"/>
</dbReference>
<reference evidence="1 2" key="1">
    <citation type="journal article" date="2023" name="Mol. Biol. Evol.">
        <title>Genomics of Secondarily Temperate Adaptation in the Only Non-Antarctic Icefish.</title>
        <authorList>
            <person name="Rivera-Colon A.G."/>
            <person name="Rayamajhi N."/>
            <person name="Minhas B.F."/>
            <person name="Madrigal G."/>
            <person name="Bilyk K.T."/>
            <person name="Yoon V."/>
            <person name="Hune M."/>
            <person name="Gregory S."/>
            <person name="Cheng C.H.C."/>
            <person name="Catchen J.M."/>
        </authorList>
    </citation>
    <scope>NUCLEOTIDE SEQUENCE [LARGE SCALE GENOMIC DNA]</scope>
    <source>
        <strain evidence="1">JC2023a</strain>
    </source>
</reference>
<gene>
    <name evidence="1" type="ORF">CesoFtcFv8_001187</name>
</gene>
<evidence type="ECO:0000313" key="1">
    <source>
        <dbReference type="EMBL" id="KAK5915611.1"/>
    </source>
</evidence>
<dbReference type="AlphaFoldDB" id="A0AAN8D309"/>
<sequence length="89" mass="9382">MTPACREPLKCRPRVMDNGLSHSGTALHALAAVPSDNHSCSSPHFTYPLFNPGEALAYGQPSLSVSLGVCQFSHSSKTPAQATRSDMGP</sequence>
<keyword evidence="2" id="KW-1185">Reference proteome</keyword>